<accession>A0A7I8LLQ5</accession>
<dbReference type="GO" id="GO:0008270">
    <property type="term" value="F:zinc ion binding"/>
    <property type="evidence" value="ECO:0007669"/>
    <property type="project" value="UniProtKB-KW"/>
</dbReference>
<feature type="region of interest" description="Disordered" evidence="6">
    <location>
        <begin position="132"/>
        <end position="155"/>
    </location>
</feature>
<dbReference type="PRINTS" id="PR00405">
    <property type="entry name" value="REVINTRACTNG"/>
</dbReference>
<dbReference type="GO" id="GO:0048205">
    <property type="term" value="P:COPI coating of Golgi vesicle"/>
    <property type="evidence" value="ECO:0007669"/>
    <property type="project" value="TreeGrafter"/>
</dbReference>
<feature type="domain" description="Arf-GAP" evidence="7">
    <location>
        <begin position="10"/>
        <end position="76"/>
    </location>
</feature>
<organism evidence="8 9">
    <name type="scientific">Spirodela intermedia</name>
    <name type="common">Intermediate duckweed</name>
    <dbReference type="NCBI Taxonomy" id="51605"/>
    <lineage>
        <taxon>Eukaryota</taxon>
        <taxon>Viridiplantae</taxon>
        <taxon>Streptophyta</taxon>
        <taxon>Embryophyta</taxon>
        <taxon>Tracheophyta</taxon>
        <taxon>Spermatophyta</taxon>
        <taxon>Magnoliopsida</taxon>
        <taxon>Liliopsida</taxon>
        <taxon>Araceae</taxon>
        <taxon>Lemnoideae</taxon>
        <taxon>Spirodela</taxon>
    </lineage>
</organism>
<gene>
    <name evidence="8" type="ORF">SI8410_18021699</name>
</gene>
<keyword evidence="1" id="KW-0343">GTPase activation</keyword>
<dbReference type="GO" id="GO:0000139">
    <property type="term" value="C:Golgi membrane"/>
    <property type="evidence" value="ECO:0007669"/>
    <property type="project" value="GOC"/>
</dbReference>
<evidence type="ECO:0000259" key="7">
    <source>
        <dbReference type="PROSITE" id="PS50115"/>
    </source>
</evidence>
<dbReference type="PROSITE" id="PS50115">
    <property type="entry name" value="ARFGAP"/>
    <property type="match status" value="1"/>
</dbReference>
<feature type="compositionally biased region" description="Basic and acidic residues" evidence="6">
    <location>
        <begin position="216"/>
        <end position="236"/>
    </location>
</feature>
<dbReference type="EMBL" id="LR746281">
    <property type="protein sequence ID" value="CAA7411021.1"/>
    <property type="molecule type" value="Genomic_DNA"/>
</dbReference>
<dbReference type="SUPFAM" id="SSF57863">
    <property type="entry name" value="ArfGap/RecO-like zinc finger"/>
    <property type="match status" value="1"/>
</dbReference>
<dbReference type="Pfam" id="PF01412">
    <property type="entry name" value="ArfGap"/>
    <property type="match status" value="1"/>
</dbReference>
<name>A0A7I8LLQ5_SPIIN</name>
<proteinExistence type="predicted"/>
<evidence type="ECO:0000256" key="1">
    <source>
        <dbReference type="ARBA" id="ARBA00022468"/>
    </source>
</evidence>
<keyword evidence="9" id="KW-1185">Reference proteome</keyword>
<dbReference type="GO" id="GO:0005096">
    <property type="term" value="F:GTPase activator activity"/>
    <property type="evidence" value="ECO:0007669"/>
    <property type="project" value="UniProtKB-KW"/>
</dbReference>
<evidence type="ECO:0000256" key="5">
    <source>
        <dbReference type="PROSITE-ProRule" id="PRU00288"/>
    </source>
</evidence>
<dbReference type="PANTHER" id="PTHR45686">
    <property type="entry name" value="ADP-RIBOSYLATION FACTOR GTPASE ACTIVATING PROTEIN 3, ISOFORM H-RELATED"/>
    <property type="match status" value="1"/>
</dbReference>
<feature type="region of interest" description="Disordered" evidence="6">
    <location>
        <begin position="168"/>
        <end position="244"/>
    </location>
</feature>
<sequence>MDSESLTDRNAVFKKLRGRSENKMCFDRSVKNPTWASVTYGIFLCIDCSAAHRSLGFTLALFLHLACHFICPPRAVKSLQNYFFPSHSFRSDAHKQHGWLDGGKIEAKYTSRASELYRQILAKEVAKSFSEDPAAPLSPVASQPLPTDNGPPALKLEDASKGIAVKQNEAPEVVRSPKAPTQSAVASSIKKPAGARKAAGKTSGLGARKLSAKPSESFHDQKPEEPPTAPRSKDDSSTSTLGSSLTSRLSYVEKDAPAAQAVSWGSHVAGHIQEFREARDKFTNSKSISSSQFFGEQVKVRKGDLQMSLKKFSASQDISSIKNMAGETGKKLTSLVTSFITEL</sequence>
<dbReference type="InterPro" id="IPR037278">
    <property type="entry name" value="ARFGAP/RecO"/>
</dbReference>
<evidence type="ECO:0000313" key="8">
    <source>
        <dbReference type="EMBL" id="CAA7411021.1"/>
    </source>
</evidence>
<evidence type="ECO:0000313" key="9">
    <source>
        <dbReference type="Proteomes" id="UP000663760"/>
    </source>
</evidence>
<dbReference type="AlphaFoldDB" id="A0A7I8LLQ5"/>
<dbReference type="SMART" id="SM00105">
    <property type="entry name" value="ArfGap"/>
    <property type="match status" value="1"/>
</dbReference>
<evidence type="ECO:0000256" key="3">
    <source>
        <dbReference type="ARBA" id="ARBA00022771"/>
    </source>
</evidence>
<evidence type="ECO:0000256" key="2">
    <source>
        <dbReference type="ARBA" id="ARBA00022723"/>
    </source>
</evidence>
<dbReference type="Proteomes" id="UP000663760">
    <property type="component" value="Chromosome 18"/>
</dbReference>
<keyword evidence="2" id="KW-0479">Metal-binding</keyword>
<keyword evidence="3 5" id="KW-0863">Zinc-finger</keyword>
<dbReference type="Gene3D" id="1.10.220.150">
    <property type="entry name" value="Arf GTPase activating protein"/>
    <property type="match status" value="1"/>
</dbReference>
<dbReference type="InterPro" id="IPR001164">
    <property type="entry name" value="ArfGAP_dom"/>
</dbReference>
<evidence type="ECO:0000256" key="6">
    <source>
        <dbReference type="SAM" id="MobiDB-lite"/>
    </source>
</evidence>
<keyword evidence="4" id="KW-0862">Zinc</keyword>
<evidence type="ECO:0000256" key="4">
    <source>
        <dbReference type="ARBA" id="ARBA00022833"/>
    </source>
</evidence>
<dbReference type="InterPro" id="IPR038508">
    <property type="entry name" value="ArfGAP_dom_sf"/>
</dbReference>
<reference evidence="8" key="1">
    <citation type="submission" date="2020-02" db="EMBL/GenBank/DDBJ databases">
        <authorList>
            <person name="Scholz U."/>
            <person name="Mascher M."/>
            <person name="Fiebig A."/>
        </authorList>
    </citation>
    <scope>NUCLEOTIDE SEQUENCE</scope>
</reference>
<dbReference type="PANTHER" id="PTHR45686:SF4">
    <property type="entry name" value="ADP-RIBOSYLATION FACTOR GTPASE ACTIVATING PROTEIN 3, ISOFORM H"/>
    <property type="match status" value="1"/>
</dbReference>
<protein>
    <recommendedName>
        <fullName evidence="7">Arf-GAP domain-containing protein</fullName>
    </recommendedName>
</protein>
<feature type="compositionally biased region" description="Low complexity" evidence="6">
    <location>
        <begin position="190"/>
        <end position="201"/>
    </location>
</feature>
<dbReference type="OrthoDB" id="983479at2759"/>